<keyword evidence="1" id="KW-0472">Membrane</keyword>
<name>C4G9B0_9FIRM</name>
<protein>
    <submittedName>
        <fullName evidence="2">Uncharacterized protein</fullName>
    </submittedName>
</protein>
<keyword evidence="3" id="KW-1185">Reference proteome</keyword>
<dbReference type="STRING" id="626523.GCWU000342_00561"/>
<sequence>MLIRDVSEAVLMSAFWRLLFFGSSFFLRFLAFTFFRSHFFRHWRKAIAFFILNLCVFRSLEVDMKNKKQKLTLAASLVMVLVVFIGELILQMWEKDKA</sequence>
<evidence type="ECO:0000256" key="1">
    <source>
        <dbReference type="SAM" id="Phobius"/>
    </source>
</evidence>
<evidence type="ECO:0000313" key="3">
    <source>
        <dbReference type="Proteomes" id="UP000003494"/>
    </source>
</evidence>
<keyword evidence="1" id="KW-0812">Transmembrane</keyword>
<dbReference type="HOGENOM" id="CLU_2332112_0_0_9"/>
<comment type="caution">
    <text evidence="2">The sequence shown here is derived from an EMBL/GenBank/DDBJ whole genome shotgun (WGS) entry which is preliminary data.</text>
</comment>
<dbReference type="EMBL" id="ACIP02000001">
    <property type="protein sequence ID" value="EEP29207.1"/>
    <property type="molecule type" value="Genomic_DNA"/>
</dbReference>
<feature type="transmembrane region" description="Helical" evidence="1">
    <location>
        <begin position="72"/>
        <end position="90"/>
    </location>
</feature>
<organism evidence="2 3">
    <name type="scientific">Shuttleworthella satelles DSM 14600</name>
    <dbReference type="NCBI Taxonomy" id="626523"/>
    <lineage>
        <taxon>Bacteria</taxon>
        <taxon>Bacillati</taxon>
        <taxon>Bacillota</taxon>
        <taxon>Clostridia</taxon>
        <taxon>Lachnospirales</taxon>
        <taxon>Lachnospiraceae</taxon>
        <taxon>Shuttleworthella</taxon>
    </lineage>
</organism>
<keyword evidence="1" id="KW-1133">Transmembrane helix</keyword>
<accession>C4G9B0</accession>
<dbReference type="AlphaFoldDB" id="C4G9B0"/>
<evidence type="ECO:0000313" key="2">
    <source>
        <dbReference type="EMBL" id="EEP29207.1"/>
    </source>
</evidence>
<proteinExistence type="predicted"/>
<feature type="transmembrane region" description="Helical" evidence="1">
    <location>
        <begin position="14"/>
        <end position="35"/>
    </location>
</feature>
<gene>
    <name evidence="2" type="ORF">GCWU000342_00561</name>
</gene>
<reference evidence="2" key="1">
    <citation type="submission" date="2009-04" db="EMBL/GenBank/DDBJ databases">
        <authorList>
            <person name="Weinstock G."/>
            <person name="Sodergren E."/>
            <person name="Clifton S."/>
            <person name="Fulton L."/>
            <person name="Fulton B."/>
            <person name="Courtney L."/>
            <person name="Fronick C."/>
            <person name="Harrison M."/>
            <person name="Strong C."/>
            <person name="Farmer C."/>
            <person name="Delahaunty K."/>
            <person name="Markovic C."/>
            <person name="Hall O."/>
            <person name="Minx P."/>
            <person name="Tomlinson C."/>
            <person name="Mitreva M."/>
            <person name="Nelson J."/>
            <person name="Hou S."/>
            <person name="Wollam A."/>
            <person name="Pepin K.H."/>
            <person name="Johnson M."/>
            <person name="Bhonagiri V."/>
            <person name="Nash W.E."/>
            <person name="Warren W."/>
            <person name="Chinwalla A."/>
            <person name="Mardis E.R."/>
            <person name="Wilson R.K."/>
        </authorList>
    </citation>
    <scope>NUCLEOTIDE SEQUENCE [LARGE SCALE GENOMIC DNA]</scope>
    <source>
        <strain evidence="2">DSM 14600</strain>
    </source>
</reference>
<dbReference type="Proteomes" id="UP000003494">
    <property type="component" value="Unassembled WGS sequence"/>
</dbReference>